<reference evidence="3 4" key="1">
    <citation type="submission" date="2016-07" db="EMBL/GenBank/DDBJ databases">
        <title>Pervasive Adenine N6-methylation of Active Genes in Fungi.</title>
        <authorList>
            <consortium name="DOE Joint Genome Institute"/>
            <person name="Mondo S.J."/>
            <person name="Dannebaum R.O."/>
            <person name="Kuo R.C."/>
            <person name="Labutti K."/>
            <person name="Haridas S."/>
            <person name="Kuo A."/>
            <person name="Salamov A."/>
            <person name="Ahrendt S.R."/>
            <person name="Lipzen A."/>
            <person name="Sullivan W."/>
            <person name="Andreopoulos W.B."/>
            <person name="Clum A."/>
            <person name="Lindquist E."/>
            <person name="Daum C."/>
            <person name="Ramamoorthy G.K."/>
            <person name="Gryganskyi A."/>
            <person name="Culley D."/>
            <person name="Magnuson J.K."/>
            <person name="James T.Y."/>
            <person name="O'Malley M.A."/>
            <person name="Stajich J.E."/>
            <person name="Spatafora J.W."/>
            <person name="Visel A."/>
            <person name="Grigoriev I.V."/>
        </authorList>
    </citation>
    <scope>NUCLEOTIDE SEQUENCE [LARGE SCALE GENOMIC DNA]</scope>
    <source>
        <strain evidence="3 4">CBS 115471</strain>
    </source>
</reference>
<feature type="transmembrane region" description="Helical" evidence="2">
    <location>
        <begin position="12"/>
        <end position="33"/>
    </location>
</feature>
<dbReference type="InterPro" id="IPR018624">
    <property type="entry name" value="Sec66"/>
</dbReference>
<keyword evidence="4" id="KW-1185">Reference proteome</keyword>
<feature type="region of interest" description="Disordered" evidence="1">
    <location>
        <begin position="187"/>
        <end position="238"/>
    </location>
</feature>
<dbReference type="GO" id="GO:0031207">
    <property type="term" value="C:Sec62/Sec63 complex"/>
    <property type="evidence" value="ECO:0007669"/>
    <property type="project" value="InterPro"/>
</dbReference>
<dbReference type="PANTHER" id="PTHR28229">
    <property type="entry name" value="TRANSLOCATION PROTEIN SEC66"/>
    <property type="match status" value="1"/>
</dbReference>
<protein>
    <submittedName>
        <fullName evidence="3">Translocation protein-like protein sec66</fullName>
    </submittedName>
</protein>
<evidence type="ECO:0000256" key="2">
    <source>
        <dbReference type="SAM" id="Phobius"/>
    </source>
</evidence>
<dbReference type="Proteomes" id="UP000193144">
    <property type="component" value="Unassembled WGS sequence"/>
</dbReference>
<name>A0A1Y1ZXP1_9PLEO</name>
<keyword evidence="2" id="KW-0472">Membrane</keyword>
<dbReference type="PANTHER" id="PTHR28229:SF1">
    <property type="entry name" value="TRANSLOCATION PROTEIN SEC66"/>
    <property type="match status" value="1"/>
</dbReference>
<dbReference type="GO" id="GO:0031204">
    <property type="term" value="P:post-translational protein targeting to membrane, translocation"/>
    <property type="evidence" value="ECO:0007669"/>
    <property type="project" value="InterPro"/>
</dbReference>
<dbReference type="STRING" id="1231657.A0A1Y1ZXP1"/>
<dbReference type="OrthoDB" id="73168at2759"/>
<dbReference type="Pfam" id="PF09802">
    <property type="entry name" value="Sec66"/>
    <property type="match status" value="1"/>
</dbReference>
<comment type="caution">
    <text evidence="3">The sequence shown here is derived from an EMBL/GenBank/DDBJ whole genome shotgun (WGS) entry which is preliminary data.</text>
</comment>
<dbReference type="EMBL" id="MCFA01000028">
    <property type="protein sequence ID" value="ORY15021.1"/>
    <property type="molecule type" value="Genomic_DNA"/>
</dbReference>
<dbReference type="AlphaFoldDB" id="A0A1Y1ZXP1"/>
<evidence type="ECO:0000256" key="1">
    <source>
        <dbReference type="SAM" id="MobiDB-lite"/>
    </source>
</evidence>
<evidence type="ECO:0000313" key="3">
    <source>
        <dbReference type="EMBL" id="ORY15021.1"/>
    </source>
</evidence>
<proteinExistence type="predicted"/>
<keyword evidence="2" id="KW-1133">Transmembrane helix</keyword>
<evidence type="ECO:0000313" key="4">
    <source>
        <dbReference type="Proteomes" id="UP000193144"/>
    </source>
</evidence>
<gene>
    <name evidence="3" type="ORF">BCR34DRAFT_196975</name>
</gene>
<keyword evidence="2" id="KW-0812">Transmembrane</keyword>
<accession>A0A1Y1ZXP1</accession>
<sequence>MWPFDLVNWLTLSIPFAYLFILIGSLSVFANLYRKRQAAKIAHLEPWFPPHLQRNIYLTLLHQENPKVPDSILKAALLRRATEDIHRIVQIRNAKQALQVLLQRGSVGDDLWQRFQRAEKEIEEELRDVVNEANAFAPNWGTTIFQSASEMAQNAHLRERISEIQATGPAEKEWWEKRRTEISSSFMKELDEEKSTPAADATTKSIPKIGSDDDAVIVEAGGPTVNAGKAKNKKKGKH</sequence>
<organism evidence="3 4">
    <name type="scientific">Clohesyomyces aquaticus</name>
    <dbReference type="NCBI Taxonomy" id="1231657"/>
    <lineage>
        <taxon>Eukaryota</taxon>
        <taxon>Fungi</taxon>
        <taxon>Dikarya</taxon>
        <taxon>Ascomycota</taxon>
        <taxon>Pezizomycotina</taxon>
        <taxon>Dothideomycetes</taxon>
        <taxon>Pleosporomycetidae</taxon>
        <taxon>Pleosporales</taxon>
        <taxon>Lindgomycetaceae</taxon>
        <taxon>Clohesyomyces</taxon>
    </lineage>
</organism>